<sequence length="1149" mass="129105">MYPYIKGTIQTVKSIPPYNMMLKILLFLFVLGLLPHQDNSLDEVEWYRNEMTTKVVPLYSTAYRILNNDIIERILHFDENPNIINIVETSTVNRNKEDEHESEDAFSRSTEDGHSSKTENIEEVVHKPDDEVEEKSKEGKEINEDNHKIEDEVDGPTEEEHHPAEIRKREDNYQQFEDDINEKTDEQSEEKQPQDELNLHSEEQITEKMMTTAKQVSEDDNTVEIPQTIEQIRVWNESVDDQFSVDEHNTQENVSDETVPGLMTTTSLNDDDDDKLGSNESEDTKSYAIVSTDETTENDTVTNAENIIESAVTEFDQVNSEQNRLRVFVSEIGIAVNSVHELLGNASSECEQLHNQTYARITTAVLDISKQEEELRQLVSTISELTSTIDSGEQQVRFAEQVVREREAAVQNAERAQRDAEHKVDRARKQCRETHRPGYELGGEASRPGYELGGEASRPGYELGGEASRPGYELGGETSRPGCDLGGDQATVDVSLKTPVLNALTERTAIDASSEQCMIVAPVTIQLMGQLLIVASTKDVSLLAPDRKFTYIRNPESLRATLLQVAHEGYNAFLSGHSTMNVIQLRMIQIPKHIKTALKILGGNFPRRVLTRLLPQVLGSIEETGKECVTLTNATKNQFTRVMELVQEVIRTTAATQSVHESKVEENEREMAILRSLKADLEKEEKFRAKLYKDATDTADRAEATYSKALNDIPTGMGALLKDFARGILKLANTVAEAGAAVLTGQNGRVGAQLHQAVNPIAMTGNMEGKQPLSFGLSQTLSMATQFANSLRSFQNAFLTNSSDPKLMKGYGIAFKAFHDYITMLPDNPAKAKAIKLIKHSEALAATTTQNAQQLKLSNETNIKVNEELGKICDDLGSFESAYQNIDPKAASHTLSTIGTNTAGDSSQNEILKAQIAQKQLTEMRRRQDEQAAEYLKLLEGMREINAKMISVDLTTISYKEIIALLKEAFTLLTQVETQWHNFVAFFTTMSEYIHDMIKGPLKRFLRVAAVGSNLDLAMRMQIIDILKEDTFGIHREAYILFVMAHTYHEVSSKYLMGRLSSLSGMLIVRNKIEREELMNNLTRQTDQTLKEIKTLIVERKENFDKEFTTRNTELTTLIDKLGGPNEKDQLAIEEGQRLITDDTAWSDK</sequence>
<dbReference type="AlphaFoldDB" id="A0A818YWM6"/>
<comment type="caution">
    <text evidence="4">The sequence shown here is derived from an EMBL/GenBank/DDBJ whole genome shotgun (WGS) entry which is preliminary data.</text>
</comment>
<gene>
    <name evidence="4" type="ORF">FME351_LOCUS31400</name>
</gene>
<dbReference type="EMBL" id="CAJNYU010004514">
    <property type="protein sequence ID" value="CAF3761196.1"/>
    <property type="molecule type" value="Genomic_DNA"/>
</dbReference>
<feature type="coiled-coil region" evidence="1">
    <location>
        <begin position="664"/>
        <end position="712"/>
    </location>
</feature>
<feature type="region of interest" description="Disordered" evidence="2">
    <location>
        <begin position="93"/>
        <end position="173"/>
    </location>
</feature>
<accession>A0A818YWM6</accession>
<feature type="region of interest" description="Disordered" evidence="2">
    <location>
        <begin position="437"/>
        <end position="459"/>
    </location>
</feature>
<feature type="signal peptide" evidence="3">
    <location>
        <begin position="1"/>
        <end position="40"/>
    </location>
</feature>
<evidence type="ECO:0000313" key="4">
    <source>
        <dbReference type="EMBL" id="CAF3761196.1"/>
    </source>
</evidence>
<keyword evidence="1" id="KW-0175">Coiled coil</keyword>
<feature type="chain" id="PRO_5032369422" evidence="3">
    <location>
        <begin position="41"/>
        <end position="1149"/>
    </location>
</feature>
<dbReference type="PANTHER" id="PTHR33488">
    <property type="entry name" value="ZGC:162509"/>
    <property type="match status" value="1"/>
</dbReference>
<proteinExistence type="predicted"/>
<dbReference type="Proteomes" id="UP000663869">
    <property type="component" value="Unassembled WGS sequence"/>
</dbReference>
<keyword evidence="3" id="KW-0732">Signal</keyword>
<reference evidence="4" key="1">
    <citation type="submission" date="2021-02" db="EMBL/GenBank/DDBJ databases">
        <authorList>
            <person name="Nowell W R."/>
        </authorList>
    </citation>
    <scope>NUCLEOTIDE SEQUENCE</scope>
</reference>
<feature type="compositionally biased region" description="Basic and acidic residues" evidence="2">
    <location>
        <begin position="94"/>
        <end position="150"/>
    </location>
</feature>
<evidence type="ECO:0000256" key="1">
    <source>
        <dbReference type="SAM" id="Coils"/>
    </source>
</evidence>
<feature type="coiled-coil region" evidence="1">
    <location>
        <begin position="368"/>
        <end position="430"/>
    </location>
</feature>
<evidence type="ECO:0000313" key="5">
    <source>
        <dbReference type="Proteomes" id="UP000663869"/>
    </source>
</evidence>
<feature type="region of interest" description="Disordered" evidence="2">
    <location>
        <begin position="249"/>
        <end position="283"/>
    </location>
</feature>
<organism evidence="4 5">
    <name type="scientific">Rotaria socialis</name>
    <dbReference type="NCBI Taxonomy" id="392032"/>
    <lineage>
        <taxon>Eukaryota</taxon>
        <taxon>Metazoa</taxon>
        <taxon>Spiralia</taxon>
        <taxon>Gnathifera</taxon>
        <taxon>Rotifera</taxon>
        <taxon>Eurotatoria</taxon>
        <taxon>Bdelloidea</taxon>
        <taxon>Philodinida</taxon>
        <taxon>Philodinidae</taxon>
        <taxon>Rotaria</taxon>
    </lineage>
</organism>
<dbReference type="PANTHER" id="PTHR33488:SF2">
    <property type="entry name" value="EARLY ENDOSOME ANTIGEN 1-LIKE"/>
    <property type="match status" value="1"/>
</dbReference>
<protein>
    <submittedName>
        <fullName evidence="4">Uncharacterized protein</fullName>
    </submittedName>
</protein>
<evidence type="ECO:0000256" key="2">
    <source>
        <dbReference type="SAM" id="MobiDB-lite"/>
    </source>
</evidence>
<name>A0A818YWM6_9BILA</name>
<feature type="compositionally biased region" description="Basic and acidic residues" evidence="2">
    <location>
        <begin position="158"/>
        <end position="172"/>
    </location>
</feature>
<evidence type="ECO:0000256" key="3">
    <source>
        <dbReference type="SAM" id="SignalP"/>
    </source>
</evidence>